<sequence>MPPDIRSFFGGGGGPKSAAKSSQSDTAKPKEKSNSTQRGRSRKVVSDDEDEEVVETKPKKVSTPKTKKVTKPELAEEETTSSAYFASSKSKAKPAKSTPVKASATTNGAGKTPTKQVNGGTPSTGRRSSRKTATKNYAEDNDEEPVVKLQDEDEGADDIFGDLKSRKVNDDYEEASDEEEVKPQSKATKPVNGHSKEVVDSDDDLEMAEVPAYDGPADSKRKKPAASTAGRKRKSKDLEEDDEDDFLEDDDATPKKKSKKAAAPATKKPRAPAAKKEEREESKEIKSILDNIPTVRAPTPPPRDENRKFTFGGGNAAVAPPAAGSADIPVGEENCLAGLTFVFTGVLNSLGRDEGQSLVKRYGGKVTTGPSKKTSYVVLGNDAGPKKLETIRNLGIKTIDENGLFALIKALPANGGDGKAGEAYAEKQKKEEAKIRKEAEEMEAREVQRQKEAEKAAKAAAARGGAQAPAKSAQRKVDDRLWVDKYAPDSTTSVCGNKAQVEGLQRWLRNWPKSAKTGFRMAGADGKGTLRSALLYGPPGVGKTTAAHLVAKLEGFDVVESNASDTRNKKLLESALTGVLDTTSLLGYFAGDGKKVDASRKKLLLIMDEVDGMSAGDRGGVGALAAVAKKTNIPIIMICNERNQPKMKPFYNVTAEFQFRRPTTDMIRGRIATILFREGMKLPPHILNALIEGCNGDIRQIINMISTIKLDNKDKDLDFTDTKAMSKAWEKHVILKPWDIVGKILRPQMFAQSSTATLNDKTELYFNDHEFSYLMLQENYLKTTPTLANGYNGQERNLKLLELADNAASSISDGDLVDRMIHGSQQQWSLMPTHAIFSFVRPASYVYGNFSGGNVSFAGWLGQNSKQGKNTRLIKEIQGHMRLRSSADRHEVRQQYLPALWNKTVGTLQHEGKEGVQEVIDFMDSYYLTKEDFEALMELGVGPMDMEKVKLETATKATFTRLYNQQSHPMPFVKASNVLGMAKGGATKKDKPDLEEAVDDSDIDGELGPDVAPGDEEEEELDLKKDKYVKVPKKKAAAAPKGKGKRKKDEEDDDVESEEQPKKKKAAAGGGRGGRKGKGKA</sequence>
<dbReference type="PANTHER" id="PTHR23389">
    <property type="entry name" value="CHROMOSOME TRANSMISSION FIDELITY FACTOR 18"/>
    <property type="match status" value="1"/>
</dbReference>
<evidence type="ECO:0000256" key="8">
    <source>
        <dbReference type="PIRNR" id="PIRNR036578"/>
    </source>
</evidence>
<keyword evidence="7 8" id="KW-0539">Nucleus</keyword>
<comment type="subcellular location">
    <subcellularLocation>
        <location evidence="1 8">Nucleus</location>
    </subcellularLocation>
</comment>
<dbReference type="PIRSF" id="PIRSF036578">
    <property type="entry name" value="RFC1"/>
    <property type="match status" value="1"/>
</dbReference>
<feature type="compositionally biased region" description="Polar residues" evidence="9">
    <location>
        <begin position="105"/>
        <end position="126"/>
    </location>
</feature>
<feature type="compositionally biased region" description="Low complexity" evidence="9">
    <location>
        <begin position="458"/>
        <end position="472"/>
    </location>
</feature>
<comment type="similarity">
    <text evidence="2 8">Belongs to the activator 1 large subunit family.</text>
</comment>
<comment type="caution">
    <text evidence="11">The sequence shown here is derived from an EMBL/GenBank/DDBJ whole genome shotgun (WGS) entry which is preliminary data.</text>
</comment>
<dbReference type="InterPro" id="IPR001357">
    <property type="entry name" value="BRCT_dom"/>
</dbReference>
<evidence type="ECO:0000313" key="12">
    <source>
        <dbReference type="Proteomes" id="UP001345691"/>
    </source>
</evidence>
<evidence type="ECO:0000256" key="3">
    <source>
        <dbReference type="ARBA" id="ARBA00020401"/>
    </source>
</evidence>
<name>A0ABR0JPU8_9EURO</name>
<dbReference type="SMART" id="SM00292">
    <property type="entry name" value="BRCT"/>
    <property type="match status" value="1"/>
</dbReference>
<dbReference type="PRINTS" id="PR00364">
    <property type="entry name" value="DISEASERSIST"/>
</dbReference>
<protein>
    <recommendedName>
        <fullName evidence="3 8">Replication factor C subunit 1</fullName>
    </recommendedName>
</protein>
<evidence type="ECO:0000256" key="6">
    <source>
        <dbReference type="ARBA" id="ARBA00022840"/>
    </source>
</evidence>
<gene>
    <name evidence="11" type="primary">rfc1</name>
    <name evidence="11" type="ORF">LTR69_000123</name>
</gene>
<dbReference type="SUPFAM" id="SSF52540">
    <property type="entry name" value="P-loop containing nucleoside triphosphate hydrolases"/>
    <property type="match status" value="1"/>
</dbReference>
<evidence type="ECO:0000256" key="4">
    <source>
        <dbReference type="ARBA" id="ARBA00022705"/>
    </source>
</evidence>
<accession>A0ABR0JPU8</accession>
<feature type="compositionally biased region" description="Acidic residues" evidence="9">
    <location>
        <begin position="171"/>
        <end position="180"/>
    </location>
</feature>
<dbReference type="InterPro" id="IPR036420">
    <property type="entry name" value="BRCT_dom_sf"/>
</dbReference>
<dbReference type="InterPro" id="IPR008921">
    <property type="entry name" value="DNA_pol3_clamp-load_cplx_C"/>
</dbReference>
<dbReference type="PANTHER" id="PTHR23389:SF6">
    <property type="entry name" value="REPLICATION FACTOR C SUBUNIT 1"/>
    <property type="match status" value="1"/>
</dbReference>
<dbReference type="InterPro" id="IPR003959">
    <property type="entry name" value="ATPase_AAA_core"/>
</dbReference>
<dbReference type="Gene3D" id="3.40.50.10190">
    <property type="entry name" value="BRCT domain"/>
    <property type="match status" value="1"/>
</dbReference>
<organism evidence="11 12">
    <name type="scientific">Exophiala sideris</name>
    <dbReference type="NCBI Taxonomy" id="1016849"/>
    <lineage>
        <taxon>Eukaryota</taxon>
        <taxon>Fungi</taxon>
        <taxon>Dikarya</taxon>
        <taxon>Ascomycota</taxon>
        <taxon>Pezizomycotina</taxon>
        <taxon>Eurotiomycetes</taxon>
        <taxon>Chaetothyriomycetidae</taxon>
        <taxon>Chaetothyriales</taxon>
        <taxon>Herpotrichiellaceae</taxon>
        <taxon>Exophiala</taxon>
    </lineage>
</organism>
<dbReference type="CDD" id="cd00009">
    <property type="entry name" value="AAA"/>
    <property type="match status" value="1"/>
</dbReference>
<keyword evidence="6 8" id="KW-0067">ATP-binding</keyword>
<keyword evidence="4 8" id="KW-0235">DNA replication</keyword>
<feature type="region of interest" description="Disordered" evidence="9">
    <location>
        <begin position="435"/>
        <end position="474"/>
    </location>
</feature>
<evidence type="ECO:0000256" key="9">
    <source>
        <dbReference type="SAM" id="MobiDB-lite"/>
    </source>
</evidence>
<feature type="compositionally biased region" description="Acidic residues" evidence="9">
    <location>
        <begin position="151"/>
        <end position="160"/>
    </location>
</feature>
<feature type="compositionally biased region" description="Basic residues" evidence="9">
    <location>
        <begin position="220"/>
        <end position="235"/>
    </location>
</feature>
<proteinExistence type="inferred from homology"/>
<dbReference type="EMBL" id="JAVRRF010000001">
    <property type="protein sequence ID" value="KAK5068006.1"/>
    <property type="molecule type" value="Genomic_DNA"/>
</dbReference>
<feature type="compositionally biased region" description="Acidic residues" evidence="9">
    <location>
        <begin position="995"/>
        <end position="1021"/>
    </location>
</feature>
<dbReference type="Pfam" id="PF00004">
    <property type="entry name" value="AAA"/>
    <property type="match status" value="1"/>
</dbReference>
<evidence type="ECO:0000256" key="7">
    <source>
        <dbReference type="ARBA" id="ARBA00023242"/>
    </source>
</evidence>
<dbReference type="Proteomes" id="UP001345691">
    <property type="component" value="Unassembled WGS sequence"/>
</dbReference>
<dbReference type="Pfam" id="PF00533">
    <property type="entry name" value="BRCT"/>
    <property type="match status" value="1"/>
</dbReference>
<dbReference type="Gene3D" id="3.40.50.300">
    <property type="entry name" value="P-loop containing nucleotide triphosphate hydrolases"/>
    <property type="match status" value="1"/>
</dbReference>
<feature type="region of interest" description="Disordered" evidence="9">
    <location>
        <begin position="1"/>
        <end position="313"/>
    </location>
</feature>
<dbReference type="CDD" id="cd18140">
    <property type="entry name" value="HLD_clamp_RFC"/>
    <property type="match status" value="1"/>
</dbReference>
<dbReference type="InterPro" id="IPR003593">
    <property type="entry name" value="AAA+_ATPase"/>
</dbReference>
<evidence type="ECO:0000313" key="11">
    <source>
        <dbReference type="EMBL" id="KAK5068006.1"/>
    </source>
</evidence>
<evidence type="ECO:0000256" key="2">
    <source>
        <dbReference type="ARBA" id="ARBA00006116"/>
    </source>
</evidence>
<dbReference type="Gene3D" id="1.20.272.10">
    <property type="match status" value="1"/>
</dbReference>
<feature type="compositionally biased region" description="Basic and acidic residues" evidence="9">
    <location>
        <begin position="274"/>
        <end position="287"/>
    </location>
</feature>
<dbReference type="Pfam" id="PF25361">
    <property type="entry name" value="AAA_lid_RFC1"/>
    <property type="match status" value="1"/>
</dbReference>
<dbReference type="InterPro" id="IPR027417">
    <property type="entry name" value="P-loop_NTPase"/>
</dbReference>
<dbReference type="SMART" id="SM00382">
    <property type="entry name" value="AAA"/>
    <property type="match status" value="1"/>
</dbReference>
<evidence type="ECO:0000256" key="5">
    <source>
        <dbReference type="ARBA" id="ARBA00022741"/>
    </source>
</evidence>
<dbReference type="InterPro" id="IPR012178">
    <property type="entry name" value="RFC1"/>
</dbReference>
<feature type="compositionally biased region" description="Low complexity" evidence="9">
    <location>
        <begin position="81"/>
        <end position="104"/>
    </location>
</feature>
<feature type="compositionally biased region" description="Basic and acidic residues" evidence="9">
    <location>
        <begin position="435"/>
        <end position="457"/>
    </location>
</feature>
<evidence type="ECO:0000259" key="10">
    <source>
        <dbReference type="PROSITE" id="PS50172"/>
    </source>
</evidence>
<dbReference type="CDD" id="cd17752">
    <property type="entry name" value="BRCT_RFC1"/>
    <property type="match status" value="1"/>
</dbReference>
<feature type="region of interest" description="Disordered" evidence="9">
    <location>
        <begin position="984"/>
        <end position="1081"/>
    </location>
</feature>
<keyword evidence="12" id="KW-1185">Reference proteome</keyword>
<dbReference type="PROSITE" id="PS50172">
    <property type="entry name" value="BRCT"/>
    <property type="match status" value="1"/>
</dbReference>
<feature type="domain" description="BRCT" evidence="10">
    <location>
        <begin position="331"/>
        <end position="409"/>
    </location>
</feature>
<dbReference type="InterPro" id="IPR013725">
    <property type="entry name" value="DNA_replication_fac_RFC1_C"/>
</dbReference>
<keyword evidence="5 8" id="KW-0547">Nucleotide-binding</keyword>
<dbReference type="Gene3D" id="1.10.8.60">
    <property type="match status" value="1"/>
</dbReference>
<dbReference type="SUPFAM" id="SSF52113">
    <property type="entry name" value="BRCT domain"/>
    <property type="match status" value="1"/>
</dbReference>
<feature type="compositionally biased region" description="Basic residues" evidence="9">
    <location>
        <begin position="1030"/>
        <end position="1046"/>
    </location>
</feature>
<dbReference type="Pfam" id="PF08519">
    <property type="entry name" value="RFC1"/>
    <property type="match status" value="1"/>
</dbReference>
<feature type="compositionally biased region" description="Acidic residues" evidence="9">
    <location>
        <begin position="238"/>
        <end position="251"/>
    </location>
</feature>
<evidence type="ECO:0000256" key="1">
    <source>
        <dbReference type="ARBA" id="ARBA00004123"/>
    </source>
</evidence>
<dbReference type="InterPro" id="IPR047854">
    <property type="entry name" value="RFC_lid"/>
</dbReference>
<dbReference type="SUPFAM" id="SSF48019">
    <property type="entry name" value="post-AAA+ oligomerization domain-like"/>
    <property type="match status" value="1"/>
</dbReference>
<feature type="compositionally biased region" description="Basic residues" evidence="9">
    <location>
        <begin position="59"/>
        <end position="69"/>
    </location>
</feature>
<reference evidence="11 12" key="1">
    <citation type="submission" date="2023-08" db="EMBL/GenBank/DDBJ databases">
        <title>Black Yeasts Isolated from many extreme environments.</title>
        <authorList>
            <person name="Coleine C."/>
            <person name="Stajich J.E."/>
            <person name="Selbmann L."/>
        </authorList>
    </citation>
    <scope>NUCLEOTIDE SEQUENCE [LARGE SCALE GENOMIC DNA]</scope>
    <source>
        <strain evidence="11 12">CCFEE 6328</strain>
    </source>
</reference>
<feature type="compositionally biased region" description="Basic and acidic residues" evidence="9">
    <location>
        <begin position="161"/>
        <end position="170"/>
    </location>
</feature>